<gene>
    <name evidence="2" type="ORF">Voc01_058260</name>
</gene>
<evidence type="ECO:0000313" key="2">
    <source>
        <dbReference type="EMBL" id="GIJ70909.1"/>
    </source>
</evidence>
<reference evidence="2" key="1">
    <citation type="submission" date="2021-01" db="EMBL/GenBank/DDBJ databases">
        <title>Whole genome shotgun sequence of Virgisporangium ochraceum NBRC 16418.</title>
        <authorList>
            <person name="Komaki H."/>
            <person name="Tamura T."/>
        </authorList>
    </citation>
    <scope>NUCLEOTIDE SEQUENCE</scope>
    <source>
        <strain evidence="2">NBRC 16418</strain>
    </source>
</reference>
<proteinExistence type="predicted"/>
<accession>A0A8J3ZUZ0</accession>
<dbReference type="SUPFAM" id="SSF81301">
    <property type="entry name" value="Nucleotidyltransferase"/>
    <property type="match status" value="1"/>
</dbReference>
<feature type="region of interest" description="Disordered" evidence="1">
    <location>
        <begin position="125"/>
        <end position="148"/>
    </location>
</feature>
<dbReference type="Gene3D" id="3.30.460.10">
    <property type="entry name" value="Beta Polymerase, domain 2"/>
    <property type="match status" value="1"/>
</dbReference>
<evidence type="ECO:0008006" key="4">
    <source>
        <dbReference type="Google" id="ProtNLM"/>
    </source>
</evidence>
<dbReference type="EMBL" id="BOPH01000083">
    <property type="protein sequence ID" value="GIJ70909.1"/>
    <property type="molecule type" value="Genomic_DNA"/>
</dbReference>
<evidence type="ECO:0000256" key="1">
    <source>
        <dbReference type="SAM" id="MobiDB-lite"/>
    </source>
</evidence>
<sequence length="166" mass="18014">MAALGRPERQQRYLDLLRERVTALPWVEVVVVIGSLASGRADGVSDVDLLVGVHKGAFAAAWRDRERLRVTGALYGWDHWHDGSKGAGTHKWLTADAVLVEVLLGEATSGIRLAPPWRVLAGDPGAAGRWPPRPPIPRSELSGSTDGLHPVEVAYDDFKARLRAST</sequence>
<organism evidence="2 3">
    <name type="scientific">Virgisporangium ochraceum</name>
    <dbReference type="NCBI Taxonomy" id="65505"/>
    <lineage>
        <taxon>Bacteria</taxon>
        <taxon>Bacillati</taxon>
        <taxon>Actinomycetota</taxon>
        <taxon>Actinomycetes</taxon>
        <taxon>Micromonosporales</taxon>
        <taxon>Micromonosporaceae</taxon>
        <taxon>Virgisporangium</taxon>
    </lineage>
</organism>
<evidence type="ECO:0000313" key="3">
    <source>
        <dbReference type="Proteomes" id="UP000635606"/>
    </source>
</evidence>
<keyword evidence="3" id="KW-1185">Reference proteome</keyword>
<protein>
    <recommendedName>
        <fullName evidence="4">Polymerase nucleotidyl transferase domain-containing protein</fullName>
    </recommendedName>
</protein>
<dbReference type="CDD" id="cd05403">
    <property type="entry name" value="NT_KNTase_like"/>
    <property type="match status" value="1"/>
</dbReference>
<comment type="caution">
    <text evidence="2">The sequence shown here is derived from an EMBL/GenBank/DDBJ whole genome shotgun (WGS) entry which is preliminary data.</text>
</comment>
<dbReference type="AlphaFoldDB" id="A0A8J3ZUZ0"/>
<dbReference type="Proteomes" id="UP000635606">
    <property type="component" value="Unassembled WGS sequence"/>
</dbReference>
<name>A0A8J3ZUZ0_9ACTN</name>
<dbReference type="InterPro" id="IPR043519">
    <property type="entry name" value="NT_sf"/>
</dbReference>